<feature type="region of interest" description="Disordered" evidence="1">
    <location>
        <begin position="1"/>
        <end position="31"/>
    </location>
</feature>
<evidence type="ECO:0000313" key="3">
    <source>
        <dbReference type="Proteomes" id="UP001239994"/>
    </source>
</evidence>
<keyword evidence="3" id="KW-1185">Reference proteome</keyword>
<dbReference type="EMBL" id="JAROKS010000005">
    <property type="protein sequence ID" value="KAK1803764.1"/>
    <property type="molecule type" value="Genomic_DNA"/>
</dbReference>
<reference evidence="2" key="1">
    <citation type="submission" date="2023-03" db="EMBL/GenBank/DDBJ databases">
        <title>Electrophorus voltai genome.</title>
        <authorList>
            <person name="Bian C."/>
        </authorList>
    </citation>
    <scope>NUCLEOTIDE SEQUENCE</scope>
    <source>
        <strain evidence="2">CB-2022</strain>
        <tissue evidence="2">Muscle</tissue>
    </source>
</reference>
<evidence type="ECO:0000313" key="2">
    <source>
        <dbReference type="EMBL" id="KAK1803764.1"/>
    </source>
</evidence>
<accession>A0AAD9E466</accession>
<protein>
    <submittedName>
        <fullName evidence="2">Uncharacterized protein</fullName>
    </submittedName>
</protein>
<feature type="non-terminal residue" evidence="2">
    <location>
        <position position="198"/>
    </location>
</feature>
<dbReference type="AlphaFoldDB" id="A0AAD9E466"/>
<comment type="caution">
    <text evidence="2">The sequence shown here is derived from an EMBL/GenBank/DDBJ whole genome shotgun (WGS) entry which is preliminary data.</text>
</comment>
<feature type="compositionally biased region" description="Basic and acidic residues" evidence="1">
    <location>
        <begin position="1"/>
        <end position="30"/>
    </location>
</feature>
<sequence length="198" mass="21125">REEVREEEREEERDKEREEVRGGEREEVREGGVNGSCYSATLQSVLVRVCQVIQVLRAVDRDQTSHSSLIHFSLPSDGRLTLNLTLRQGGGHTASLILLSPMKLLPHLTSSSHTLKIPIILRDGMSELSSTGTVTVATCPCRGGGHEDGGEEEREQHGPPGGVGEAGGVCAPQPGGRPAGPQLTGRAGCPGILIRPAR</sequence>
<gene>
    <name evidence="2" type="ORF">P4O66_020782</name>
</gene>
<organism evidence="2 3">
    <name type="scientific">Electrophorus voltai</name>
    <dbReference type="NCBI Taxonomy" id="2609070"/>
    <lineage>
        <taxon>Eukaryota</taxon>
        <taxon>Metazoa</taxon>
        <taxon>Chordata</taxon>
        <taxon>Craniata</taxon>
        <taxon>Vertebrata</taxon>
        <taxon>Euteleostomi</taxon>
        <taxon>Actinopterygii</taxon>
        <taxon>Neopterygii</taxon>
        <taxon>Teleostei</taxon>
        <taxon>Ostariophysi</taxon>
        <taxon>Gymnotiformes</taxon>
        <taxon>Gymnotoidei</taxon>
        <taxon>Gymnotidae</taxon>
        <taxon>Electrophorus</taxon>
    </lineage>
</organism>
<dbReference type="Gene3D" id="2.60.40.60">
    <property type="entry name" value="Cadherins"/>
    <property type="match status" value="1"/>
</dbReference>
<feature type="region of interest" description="Disordered" evidence="1">
    <location>
        <begin position="140"/>
        <end position="198"/>
    </location>
</feature>
<evidence type="ECO:0000256" key="1">
    <source>
        <dbReference type="SAM" id="MobiDB-lite"/>
    </source>
</evidence>
<proteinExistence type="predicted"/>
<dbReference type="Proteomes" id="UP001239994">
    <property type="component" value="Unassembled WGS sequence"/>
</dbReference>
<feature type="compositionally biased region" description="Low complexity" evidence="1">
    <location>
        <begin position="168"/>
        <end position="182"/>
    </location>
</feature>
<name>A0AAD9E466_9TELE</name>